<dbReference type="EMBL" id="UOEE01000091">
    <property type="protein sequence ID" value="VAV89621.1"/>
    <property type="molecule type" value="Genomic_DNA"/>
</dbReference>
<feature type="domain" description="Flagellar hook protein FlgE/F/G-like D1" evidence="4">
    <location>
        <begin position="106"/>
        <end position="172"/>
    </location>
</feature>
<comment type="similarity">
    <text evidence="1">Belongs to the flagella basal body rod proteins family.</text>
</comment>
<accession>A0A3B0RC69</accession>
<evidence type="ECO:0000259" key="2">
    <source>
        <dbReference type="Pfam" id="PF00460"/>
    </source>
</evidence>
<reference evidence="5" key="1">
    <citation type="submission" date="2018-06" db="EMBL/GenBank/DDBJ databases">
        <authorList>
            <person name="Zhirakovskaya E."/>
        </authorList>
    </citation>
    <scope>NUCLEOTIDE SEQUENCE</scope>
</reference>
<feature type="domain" description="Flagellar basal body rod protein N-terminal" evidence="2">
    <location>
        <begin position="28"/>
        <end position="56"/>
    </location>
</feature>
<dbReference type="InterPro" id="IPR037925">
    <property type="entry name" value="FlgE/F/G-like"/>
</dbReference>
<evidence type="ECO:0000256" key="1">
    <source>
        <dbReference type="ARBA" id="ARBA00009677"/>
    </source>
</evidence>
<dbReference type="Pfam" id="PF00460">
    <property type="entry name" value="Flg_bb_rod"/>
    <property type="match status" value="1"/>
</dbReference>
<organism evidence="5">
    <name type="scientific">hydrothermal vent metagenome</name>
    <dbReference type="NCBI Taxonomy" id="652676"/>
    <lineage>
        <taxon>unclassified sequences</taxon>
        <taxon>metagenomes</taxon>
        <taxon>ecological metagenomes</taxon>
    </lineage>
</organism>
<evidence type="ECO:0000259" key="4">
    <source>
        <dbReference type="Pfam" id="PF22692"/>
    </source>
</evidence>
<gene>
    <name evidence="5" type="ORF">MNBD_ALPHA06-831</name>
</gene>
<evidence type="ECO:0000313" key="5">
    <source>
        <dbReference type="EMBL" id="VAV89621.1"/>
    </source>
</evidence>
<dbReference type="NCBIfam" id="TIGR02490">
    <property type="entry name" value="flgF"/>
    <property type="match status" value="1"/>
</dbReference>
<dbReference type="InterPro" id="IPR020013">
    <property type="entry name" value="Flagellar_FlgE/F/G"/>
</dbReference>
<feature type="domain" description="Flagellar basal-body/hook protein C-terminal" evidence="3">
    <location>
        <begin position="216"/>
        <end position="254"/>
    </location>
</feature>
<dbReference type="PANTHER" id="PTHR30435:SF19">
    <property type="entry name" value="FLAGELLAR BASAL-BODY ROD PROTEIN FLGG"/>
    <property type="match status" value="1"/>
</dbReference>
<dbReference type="InterPro" id="IPR001444">
    <property type="entry name" value="Flag_bb_rod_N"/>
</dbReference>
<dbReference type="AlphaFoldDB" id="A0A3B0RC69"/>
<sequence length="266" mass="29366">MQAIFVNGCELRLKILQKAKVMENAIMVALSRQMTLRRELSITANNLANMTTAGFKVENLLLSQKTGATARHQDGPSRINFVQDWGVARDFSDGQIETTGRPLDVALVGPGFFAIETPDGERYTRDGRFSMDETGTLTTSDGMLVLDDSGAPILLDAFGSAPEIDSKGIISVNGQEVGRLRIVNFPELKELTKQGDGRFLAPEDAEIIDVETPKVMQAFLERSNVVPILEINRMIQVTRTYQSVSNMMKLEEDTSKGAIERLGRVR</sequence>
<keyword evidence="5" id="KW-0969">Cilium</keyword>
<proteinExistence type="inferred from homology"/>
<evidence type="ECO:0000259" key="3">
    <source>
        <dbReference type="Pfam" id="PF06429"/>
    </source>
</evidence>
<keyword evidence="5" id="KW-0966">Cell projection</keyword>
<dbReference type="Pfam" id="PF22692">
    <property type="entry name" value="LlgE_F_G_D1"/>
    <property type="match status" value="1"/>
</dbReference>
<dbReference type="PANTHER" id="PTHR30435">
    <property type="entry name" value="FLAGELLAR PROTEIN"/>
    <property type="match status" value="1"/>
</dbReference>
<dbReference type="GO" id="GO:0030694">
    <property type="term" value="C:bacterial-type flagellum basal body, rod"/>
    <property type="evidence" value="ECO:0007669"/>
    <property type="project" value="InterPro"/>
</dbReference>
<dbReference type="SUPFAM" id="SSF117143">
    <property type="entry name" value="Flagellar hook protein flgE"/>
    <property type="match status" value="1"/>
</dbReference>
<dbReference type="InterPro" id="IPR012836">
    <property type="entry name" value="FlgF"/>
</dbReference>
<keyword evidence="5" id="KW-0282">Flagellum</keyword>
<name>A0A3B0RC69_9ZZZZ</name>
<dbReference type="GO" id="GO:0071978">
    <property type="term" value="P:bacterial-type flagellum-dependent swarming motility"/>
    <property type="evidence" value="ECO:0007669"/>
    <property type="project" value="TreeGrafter"/>
</dbReference>
<dbReference type="NCBIfam" id="TIGR03506">
    <property type="entry name" value="FlgEFG_subfam"/>
    <property type="match status" value="1"/>
</dbReference>
<protein>
    <submittedName>
        <fullName evidence="5">Flagellar basal-body rod protein FlgF</fullName>
    </submittedName>
</protein>
<dbReference type="InterPro" id="IPR010930">
    <property type="entry name" value="Flg_bb/hook_C_dom"/>
</dbReference>
<dbReference type="Pfam" id="PF06429">
    <property type="entry name" value="Flg_bbr_C"/>
    <property type="match status" value="1"/>
</dbReference>
<dbReference type="InterPro" id="IPR053967">
    <property type="entry name" value="LlgE_F_G-like_D1"/>
</dbReference>